<dbReference type="RefSeq" id="WP_008044829.1">
    <property type="nucleotide sequence ID" value="NZ_CH724151.1"/>
</dbReference>
<evidence type="ECO:0000313" key="1">
    <source>
        <dbReference type="EMBL" id="EAR11283.1"/>
    </source>
</evidence>
<comment type="caution">
    <text evidence="1">The sequence shown here is derived from an EMBL/GenBank/DDBJ whole genome shotgun (WGS) entry which is preliminary data.</text>
</comment>
<proteinExistence type="predicted"/>
<evidence type="ECO:0008006" key="3">
    <source>
        <dbReference type="Google" id="ProtNLM"/>
    </source>
</evidence>
<protein>
    <recommendedName>
        <fullName evidence="3">CENP-V/GFA domain-containing protein</fullName>
    </recommendedName>
</protein>
<dbReference type="Gene3D" id="2.170.150.70">
    <property type="match status" value="1"/>
</dbReference>
<dbReference type="HOGENOM" id="CLU_1364457_0_0_6"/>
<dbReference type="Pfam" id="PF19648">
    <property type="entry name" value="DUF6151"/>
    <property type="match status" value="1"/>
</dbReference>
<accession>A4B9I2</accession>
<organism evidence="1 2">
    <name type="scientific">Reinekea blandensis MED297</name>
    <dbReference type="NCBI Taxonomy" id="314283"/>
    <lineage>
        <taxon>Bacteria</taxon>
        <taxon>Pseudomonadati</taxon>
        <taxon>Pseudomonadota</taxon>
        <taxon>Gammaproteobacteria</taxon>
        <taxon>Oceanospirillales</taxon>
        <taxon>Saccharospirillaceae</taxon>
        <taxon>Reinekea</taxon>
    </lineage>
</organism>
<evidence type="ECO:0000313" key="2">
    <source>
        <dbReference type="Proteomes" id="UP000005953"/>
    </source>
</evidence>
<keyword evidence="2" id="KW-1185">Reference proteome</keyword>
<dbReference type="AlphaFoldDB" id="A4B9I2"/>
<sequence length="196" mass="21748">MELSFGCRCGKLQGRLERVQPSRVNRVVCYCGFCQSYERYLQPQSPALDVNGGTELMQLSPADIHLMAGHDHLACLKLTEGGALRFYAKCCQTALMNTSQRSNLPFVSIPLSSIQGLDTDEKRQACLGPVRIRAFVPDTLKPALANGPKVHKGLGYLHLGRLLLSWFVQGAAKQSPLWQNGEPVCIPERVRVQRQN</sequence>
<gene>
    <name evidence="1" type="ORF">MED297_20387</name>
</gene>
<dbReference type="OrthoDB" id="5500342at2"/>
<reference evidence="1 2" key="1">
    <citation type="submission" date="2006-02" db="EMBL/GenBank/DDBJ databases">
        <authorList>
            <person name="Pinhassi J."/>
            <person name="Pedros-Alio C."/>
            <person name="Ferriera S."/>
            <person name="Johnson J."/>
            <person name="Kravitz S."/>
            <person name="Halpern A."/>
            <person name="Remington K."/>
            <person name="Beeson K."/>
            <person name="Tran B."/>
            <person name="Rogers Y.-H."/>
            <person name="Friedman R."/>
            <person name="Venter J.C."/>
        </authorList>
    </citation>
    <scope>NUCLEOTIDE SEQUENCE [LARGE SCALE GENOMIC DNA]</scope>
    <source>
        <strain evidence="1 2">MED297</strain>
    </source>
</reference>
<dbReference type="Proteomes" id="UP000005953">
    <property type="component" value="Unassembled WGS sequence"/>
</dbReference>
<name>A4B9I2_9GAMM</name>
<dbReference type="EMBL" id="AAOE01000001">
    <property type="protein sequence ID" value="EAR11283.1"/>
    <property type="molecule type" value="Genomic_DNA"/>
</dbReference>
<dbReference type="STRING" id="314283.MED297_20387"/>
<dbReference type="InterPro" id="IPR046149">
    <property type="entry name" value="DUF6151"/>
</dbReference>